<name>A0A846TCY7_9BACI</name>
<gene>
    <name evidence="2" type="ORF">GWK17_04200</name>
</gene>
<evidence type="ECO:0000313" key="2">
    <source>
        <dbReference type="EMBL" id="NKE04679.1"/>
    </source>
</evidence>
<organism evidence="2 3">
    <name type="scientific">Mesobacillus selenatarsenatis</name>
    <dbReference type="NCBI Taxonomy" id="388741"/>
    <lineage>
        <taxon>Bacteria</taxon>
        <taxon>Bacillati</taxon>
        <taxon>Bacillota</taxon>
        <taxon>Bacilli</taxon>
        <taxon>Bacillales</taxon>
        <taxon>Bacillaceae</taxon>
        <taxon>Mesobacillus</taxon>
    </lineage>
</organism>
<dbReference type="Proteomes" id="UP000587942">
    <property type="component" value="Unassembled WGS sequence"/>
</dbReference>
<protein>
    <submittedName>
        <fullName evidence="2">Uncharacterized protein</fullName>
    </submittedName>
</protein>
<accession>A0A846TCY7</accession>
<proteinExistence type="predicted"/>
<sequence>MNKKILFSFLGVLVVLLSLAGYKQVIVAKEKELDMQYLNHIPTVLYDDLQLELYEYGQCKEDTREGREKEPSVVESSSCETVTMEEALAGKEADTFESGKTLTVKSQKPSGELDDKNGPANGVRRTSNGGFTKDGASLGPGDVKIMDLVSEDQIISTVVLPDTPGYYTGNMEFSTPSGRKQFVYHFNLK</sequence>
<evidence type="ECO:0000256" key="1">
    <source>
        <dbReference type="SAM" id="MobiDB-lite"/>
    </source>
</evidence>
<dbReference type="AlphaFoldDB" id="A0A846TCY7"/>
<dbReference type="EMBL" id="JAAVUM010000002">
    <property type="protein sequence ID" value="NKE04679.1"/>
    <property type="molecule type" value="Genomic_DNA"/>
</dbReference>
<comment type="caution">
    <text evidence="2">The sequence shown here is derived from an EMBL/GenBank/DDBJ whole genome shotgun (WGS) entry which is preliminary data.</text>
</comment>
<feature type="region of interest" description="Disordered" evidence="1">
    <location>
        <begin position="97"/>
        <end position="137"/>
    </location>
</feature>
<feature type="compositionally biased region" description="Polar residues" evidence="1">
    <location>
        <begin position="98"/>
        <end position="109"/>
    </location>
</feature>
<evidence type="ECO:0000313" key="3">
    <source>
        <dbReference type="Proteomes" id="UP000587942"/>
    </source>
</evidence>
<reference evidence="2 3" key="1">
    <citation type="submission" date="2020-03" db="EMBL/GenBank/DDBJ databases">
        <authorList>
            <person name="Sun Q."/>
        </authorList>
    </citation>
    <scope>NUCLEOTIDE SEQUENCE [LARGE SCALE GENOMIC DNA]</scope>
    <source>
        <strain evidence="2 3">KACC 21451</strain>
    </source>
</reference>